<keyword evidence="2" id="KW-1185">Reference proteome</keyword>
<protein>
    <submittedName>
        <fullName evidence="1">Uncharacterized protein</fullName>
    </submittedName>
</protein>
<gene>
    <name evidence="1" type="ORF">SAMN00790413_03067</name>
</gene>
<dbReference type="STRING" id="695939.SAMN00790413_03067"/>
<sequence>MANGQHLPVPTRHCAWLTLWLGPVASLPALPTAVLTWTAPKAHRLDD</sequence>
<evidence type="ECO:0000313" key="1">
    <source>
        <dbReference type="EMBL" id="SMB95909.1"/>
    </source>
</evidence>
<dbReference type="AlphaFoldDB" id="A0A1W1VRC8"/>
<name>A0A1W1VRC8_9DEIO</name>
<proteinExistence type="predicted"/>
<evidence type="ECO:0000313" key="2">
    <source>
        <dbReference type="Proteomes" id="UP000192582"/>
    </source>
</evidence>
<dbReference type="Proteomes" id="UP000192582">
    <property type="component" value="Unassembled WGS sequence"/>
</dbReference>
<dbReference type="EMBL" id="FWWU01000009">
    <property type="protein sequence ID" value="SMB95909.1"/>
    <property type="molecule type" value="Genomic_DNA"/>
</dbReference>
<reference evidence="1 2" key="1">
    <citation type="submission" date="2017-04" db="EMBL/GenBank/DDBJ databases">
        <authorList>
            <person name="Afonso C.L."/>
            <person name="Miller P.J."/>
            <person name="Scott M.A."/>
            <person name="Spackman E."/>
            <person name="Goraichik I."/>
            <person name="Dimitrov K.M."/>
            <person name="Suarez D.L."/>
            <person name="Swayne D.E."/>
        </authorList>
    </citation>
    <scope>NUCLEOTIDE SEQUENCE [LARGE SCALE GENOMIC DNA]</scope>
    <source>
        <strain evidence="1 2">KR-140</strain>
    </source>
</reference>
<accession>A0A1W1VRC8</accession>
<organism evidence="1 2">
    <name type="scientific">Deinococcus hopiensis KR-140</name>
    <dbReference type="NCBI Taxonomy" id="695939"/>
    <lineage>
        <taxon>Bacteria</taxon>
        <taxon>Thermotogati</taxon>
        <taxon>Deinococcota</taxon>
        <taxon>Deinococci</taxon>
        <taxon>Deinococcales</taxon>
        <taxon>Deinococcaceae</taxon>
        <taxon>Deinococcus</taxon>
    </lineage>
</organism>